<evidence type="ECO:0000313" key="2">
    <source>
        <dbReference type="Proteomes" id="UP001428341"/>
    </source>
</evidence>
<dbReference type="AlphaFoldDB" id="A0AAP0QHZ4"/>
<organism evidence="1 2">
    <name type="scientific">Citrus x changshan-huyou</name>
    <dbReference type="NCBI Taxonomy" id="2935761"/>
    <lineage>
        <taxon>Eukaryota</taxon>
        <taxon>Viridiplantae</taxon>
        <taxon>Streptophyta</taxon>
        <taxon>Embryophyta</taxon>
        <taxon>Tracheophyta</taxon>
        <taxon>Spermatophyta</taxon>
        <taxon>Magnoliopsida</taxon>
        <taxon>eudicotyledons</taxon>
        <taxon>Gunneridae</taxon>
        <taxon>Pentapetalae</taxon>
        <taxon>rosids</taxon>
        <taxon>malvids</taxon>
        <taxon>Sapindales</taxon>
        <taxon>Rutaceae</taxon>
        <taxon>Aurantioideae</taxon>
        <taxon>Citrus</taxon>
    </lineage>
</organism>
<proteinExistence type="predicted"/>
<reference evidence="1 2" key="1">
    <citation type="submission" date="2024-05" db="EMBL/GenBank/DDBJ databases">
        <title>Haplotype-resolved chromosome-level genome assembly of Huyou (Citrus changshanensis).</title>
        <authorList>
            <person name="Miao C."/>
            <person name="Chen W."/>
            <person name="Wu Y."/>
            <person name="Wang L."/>
            <person name="Zhao S."/>
            <person name="Grierson D."/>
            <person name="Xu C."/>
            <person name="Chen K."/>
        </authorList>
    </citation>
    <scope>NUCLEOTIDE SEQUENCE [LARGE SCALE GENOMIC DNA]</scope>
    <source>
        <strain evidence="1">01-14</strain>
        <tissue evidence="1">Leaf</tissue>
    </source>
</reference>
<evidence type="ECO:0000313" key="1">
    <source>
        <dbReference type="EMBL" id="KAK9192734.1"/>
    </source>
</evidence>
<dbReference type="EMBL" id="JBCGBO010000006">
    <property type="protein sequence ID" value="KAK9192734.1"/>
    <property type="molecule type" value="Genomic_DNA"/>
</dbReference>
<name>A0AAP0QHZ4_9ROSI</name>
<protein>
    <submittedName>
        <fullName evidence="1">Uncharacterized protein</fullName>
    </submittedName>
</protein>
<keyword evidence="2" id="KW-1185">Reference proteome</keyword>
<gene>
    <name evidence="1" type="ORF">WN944_003427</name>
</gene>
<dbReference type="Proteomes" id="UP001428341">
    <property type="component" value="Unassembled WGS sequence"/>
</dbReference>
<accession>A0AAP0QHZ4</accession>
<sequence length="126" mass="14515">MEYRATVARLLSSVSHNSQLTTHNSQLTGLAAWVLSFLQPSRFAAVRTQKLGFATVVCRNLYSQVHHSRSSQPRLLAVPNNDPGFYRRKLGFAVRHRRNSYSRVHDRRSLRFLQLQTTIQFAILSF</sequence>
<comment type="caution">
    <text evidence="1">The sequence shown here is derived from an EMBL/GenBank/DDBJ whole genome shotgun (WGS) entry which is preliminary data.</text>
</comment>